<dbReference type="InterPro" id="IPR017930">
    <property type="entry name" value="Myb_dom"/>
</dbReference>
<dbReference type="SMART" id="SM00717">
    <property type="entry name" value="SANT"/>
    <property type="match status" value="2"/>
</dbReference>
<dbReference type="Pfam" id="PF00249">
    <property type="entry name" value="Myb_DNA-binding"/>
    <property type="match status" value="2"/>
</dbReference>
<reference evidence="6" key="2">
    <citation type="submission" date="2018-10" db="UniProtKB">
        <authorList>
            <consortium name="EnsemblPlants"/>
        </authorList>
    </citation>
    <scope>IDENTIFICATION</scope>
</reference>
<dbReference type="SMR" id="A0A3B5YTK8"/>
<feature type="domain" description="HTH myb-type" evidence="5">
    <location>
        <begin position="266"/>
        <end position="312"/>
    </location>
</feature>
<dbReference type="PROSITE" id="PS50090">
    <property type="entry name" value="MYB_LIKE"/>
    <property type="match status" value="2"/>
</dbReference>
<dbReference type="Gene3D" id="1.10.10.60">
    <property type="entry name" value="Homeodomain-like"/>
    <property type="match status" value="2"/>
</dbReference>
<dbReference type="SUPFAM" id="SSF46689">
    <property type="entry name" value="Homeodomain-like"/>
    <property type="match status" value="1"/>
</dbReference>
<dbReference type="STRING" id="4565.A0A3B5YTK8"/>
<feature type="domain" description="HTH myb-type" evidence="5">
    <location>
        <begin position="211"/>
        <end position="261"/>
    </location>
</feature>
<gene>
    <name evidence="6" type="primary">LOC123088610</name>
</gene>
<reference evidence="6" key="1">
    <citation type="submission" date="2018-08" db="EMBL/GenBank/DDBJ databases">
        <authorList>
            <person name="Rossello M."/>
        </authorList>
    </citation>
    <scope>NUCLEOTIDE SEQUENCE [LARGE SCALE GENOMIC DNA]</scope>
    <source>
        <strain evidence="6">cv. Chinese Spring</strain>
    </source>
</reference>
<feature type="domain" description="Myb-like" evidence="4">
    <location>
        <begin position="211"/>
        <end position="257"/>
    </location>
</feature>
<dbReference type="InterPro" id="IPR050560">
    <property type="entry name" value="MYB_TF"/>
</dbReference>
<dbReference type="Gramene" id="TraesKAR1B01G0103140.1">
    <property type="protein sequence ID" value="cds.TraesKAR1B01G0103140.1"/>
    <property type="gene ID" value="TraesKAR1B01G0103140"/>
</dbReference>
<evidence type="ECO:0000259" key="4">
    <source>
        <dbReference type="PROSITE" id="PS50090"/>
    </source>
</evidence>
<dbReference type="Gramene" id="TraesWEE_scaffold_123077_01G000100.1">
    <property type="protein sequence ID" value="TraesWEE_scaffold_123077_01G000100.1"/>
    <property type="gene ID" value="TraesWEE_scaffold_123077_01G000100"/>
</dbReference>
<dbReference type="EnsemblPlants" id="TraesCS1B02G122500.1">
    <property type="protein sequence ID" value="TraesCS1B02G122500.1"/>
    <property type="gene ID" value="TraesCS1B02G122500"/>
</dbReference>
<keyword evidence="2" id="KW-0238">DNA-binding</keyword>
<dbReference type="OrthoDB" id="613759at2759"/>
<dbReference type="FunFam" id="1.10.10.60:FF:000010">
    <property type="entry name" value="Transcriptional activator Myb isoform A"/>
    <property type="match status" value="1"/>
</dbReference>
<feature type="domain" description="Myb-like" evidence="4">
    <location>
        <begin position="258"/>
        <end position="308"/>
    </location>
</feature>
<sequence>MFAPSWTTQTSPQTAYARCVGSTANLETCSRNAIAMWDASWSCDEEMGVGNGRADGGMGIVPFYIRRRPIDPSLTKAFLPQKSQRLLPFFLLCLPHLYRKCSCSHCFDPTSEAALMAEGSACFDWDVAAGNQYTSSGHGGVSQHFAHNDGSAPARVVVFPGARSRASGGINMMDPTRFSGNGISDAPTAIVAPARVPPRARSKGQRLTQFKGSWTVEEDTLLRAKVQEFGIGRWTKVAMYLPGRSGKQCRERWINQLDPNIERKIWTDSEDMKLIELHQTWGNRWSVIARLLSGRPENAVKNHYHATKRSLNAKRQLKKRNNKQPPPGQLSLLAEYIHSLEPHTGSPMETPPVSPLLYHDQEHGGQMGMAGRDVAVVITPTTQAHPTYPNSAMTGMSYHPNPANMQYWAPDLNVADRQNEGYSYYIPPNAHLNHHLCYGLSPTQMVSEQDMQQAAKASMNMSAFTGQHTLPASNLKAVAEMHRESSSNNQLGNVSGGASDWSYYYGMDEVGPSGPAGGTGSGSNPDDIDVVQMAPRECSA</sequence>
<dbReference type="Proteomes" id="UP000019116">
    <property type="component" value="Chromosome 1B"/>
</dbReference>
<proteinExistence type="predicted"/>
<dbReference type="PANTHER" id="PTHR45614">
    <property type="entry name" value="MYB PROTEIN-RELATED"/>
    <property type="match status" value="1"/>
</dbReference>
<evidence type="ECO:0000313" key="7">
    <source>
        <dbReference type="Proteomes" id="UP000019116"/>
    </source>
</evidence>
<dbReference type="Gramene" id="TraesROB_scaffold_009385_01G000100.1">
    <property type="protein sequence ID" value="TraesROB_scaffold_009385_01G000100.1"/>
    <property type="gene ID" value="TraesROB_scaffold_009385_01G000100"/>
</dbReference>
<evidence type="ECO:0000256" key="1">
    <source>
        <dbReference type="ARBA" id="ARBA00022737"/>
    </source>
</evidence>
<dbReference type="GO" id="GO:0000978">
    <property type="term" value="F:RNA polymerase II cis-regulatory region sequence-specific DNA binding"/>
    <property type="evidence" value="ECO:0000318"/>
    <property type="project" value="GO_Central"/>
</dbReference>
<keyword evidence="1" id="KW-0677">Repeat</keyword>
<evidence type="ECO:0000313" key="6">
    <source>
        <dbReference type="EnsemblPlants" id="TraesCS1B02G122500.1"/>
    </source>
</evidence>
<protein>
    <submittedName>
        <fullName evidence="6">Uncharacterized protein</fullName>
    </submittedName>
</protein>
<evidence type="ECO:0000256" key="3">
    <source>
        <dbReference type="SAM" id="MobiDB-lite"/>
    </source>
</evidence>
<dbReference type="PANTHER" id="PTHR45614:SF80">
    <property type="match status" value="1"/>
</dbReference>
<name>A0A3B5YTK8_WHEAT</name>
<evidence type="ECO:0000259" key="5">
    <source>
        <dbReference type="PROSITE" id="PS51294"/>
    </source>
</evidence>
<dbReference type="GO" id="GO:0006355">
    <property type="term" value="P:regulation of DNA-templated transcription"/>
    <property type="evidence" value="ECO:0000318"/>
    <property type="project" value="GO_Central"/>
</dbReference>
<keyword evidence="7" id="KW-1185">Reference proteome</keyword>
<dbReference type="PROSITE" id="PS51294">
    <property type="entry name" value="HTH_MYB"/>
    <property type="match status" value="2"/>
</dbReference>
<dbReference type="AlphaFoldDB" id="A0A3B5YTK8"/>
<dbReference type="CDD" id="cd00167">
    <property type="entry name" value="SANT"/>
    <property type="match status" value="2"/>
</dbReference>
<feature type="region of interest" description="Disordered" evidence="3">
    <location>
        <begin position="512"/>
        <end position="540"/>
    </location>
</feature>
<dbReference type="GO" id="GO:0005634">
    <property type="term" value="C:nucleus"/>
    <property type="evidence" value="ECO:0000318"/>
    <property type="project" value="GO_Central"/>
</dbReference>
<dbReference type="Gramene" id="TraesCS1B03G0333900.1">
    <property type="protein sequence ID" value="TraesCS1B03G0333900.1.CDS"/>
    <property type="gene ID" value="TraesCS1B03G0333900"/>
</dbReference>
<dbReference type="GO" id="GO:0000981">
    <property type="term" value="F:DNA-binding transcription factor activity, RNA polymerase II-specific"/>
    <property type="evidence" value="ECO:0000318"/>
    <property type="project" value="GO_Central"/>
</dbReference>
<dbReference type="InterPro" id="IPR009057">
    <property type="entry name" value="Homeodomain-like_sf"/>
</dbReference>
<dbReference type="InterPro" id="IPR001005">
    <property type="entry name" value="SANT/Myb"/>
</dbReference>
<accession>A0A3B5YTK8</accession>
<dbReference type="Gramene" id="TraesCS1B02G122500.1">
    <property type="protein sequence ID" value="TraesCS1B02G122500.1"/>
    <property type="gene ID" value="TraesCS1B02G122500"/>
</dbReference>
<organism evidence="6">
    <name type="scientific">Triticum aestivum</name>
    <name type="common">Wheat</name>
    <dbReference type="NCBI Taxonomy" id="4565"/>
    <lineage>
        <taxon>Eukaryota</taxon>
        <taxon>Viridiplantae</taxon>
        <taxon>Streptophyta</taxon>
        <taxon>Embryophyta</taxon>
        <taxon>Tracheophyta</taxon>
        <taxon>Spermatophyta</taxon>
        <taxon>Magnoliopsida</taxon>
        <taxon>Liliopsida</taxon>
        <taxon>Poales</taxon>
        <taxon>Poaceae</taxon>
        <taxon>BOP clade</taxon>
        <taxon>Pooideae</taxon>
        <taxon>Triticodae</taxon>
        <taxon>Triticeae</taxon>
        <taxon>Triticinae</taxon>
        <taxon>Triticum</taxon>
    </lineage>
</organism>
<dbReference type="Gramene" id="TraesCLE_scaffold_116145_01G000100.1">
    <property type="protein sequence ID" value="TraesCLE_scaffold_116145_01G000100.1"/>
    <property type="gene ID" value="TraesCLE_scaffold_116145_01G000100"/>
</dbReference>
<evidence type="ECO:0000256" key="2">
    <source>
        <dbReference type="ARBA" id="ARBA00023125"/>
    </source>
</evidence>